<comment type="caution">
    <text evidence="1">The sequence shown here is derived from an EMBL/GenBank/DDBJ whole genome shotgun (WGS) entry which is preliminary data.</text>
</comment>
<reference evidence="1" key="1">
    <citation type="journal article" date="2014" name="Nucleic Acids Res.">
        <title>The evolutionary dynamics of variant antigen genes in Babesia reveal a history of genomic innovation underlying host-parasite interaction.</title>
        <authorList>
            <person name="Jackson A.P."/>
            <person name="Otto T.D."/>
            <person name="Darby A."/>
            <person name="Ramaprasad A."/>
            <person name="Xia D."/>
            <person name="Echaide I.E."/>
            <person name="Farber M."/>
            <person name="Gahlot S."/>
            <person name="Gamble J."/>
            <person name="Gupta D."/>
            <person name="Gupta Y."/>
            <person name="Jackson L."/>
            <person name="Malandrin L."/>
            <person name="Malas T.B."/>
            <person name="Moussa E."/>
            <person name="Nair M."/>
            <person name="Reid A.J."/>
            <person name="Sanders M."/>
            <person name="Sharma J."/>
            <person name="Tracey A."/>
            <person name="Quail M.A."/>
            <person name="Weir W."/>
            <person name="Wastling J.M."/>
            <person name="Hall N."/>
            <person name="Willadsen P."/>
            <person name="Lingelbach K."/>
            <person name="Shiels B."/>
            <person name="Tait A."/>
            <person name="Berriman M."/>
            <person name="Allred D.R."/>
            <person name="Pain A."/>
        </authorList>
    </citation>
    <scope>NUCLEOTIDE SEQUENCE</scope>
    <source>
        <strain evidence="1">1802A</strain>
    </source>
</reference>
<gene>
    <name evidence="1" type="ORF">X943_002448</name>
</gene>
<organism evidence="1 2">
    <name type="scientific">Babesia divergens</name>
    <dbReference type="NCBI Taxonomy" id="32595"/>
    <lineage>
        <taxon>Eukaryota</taxon>
        <taxon>Sar</taxon>
        <taxon>Alveolata</taxon>
        <taxon>Apicomplexa</taxon>
        <taxon>Aconoidasida</taxon>
        <taxon>Piroplasmida</taxon>
        <taxon>Babesiidae</taxon>
        <taxon>Babesia</taxon>
    </lineage>
</organism>
<accession>A0AAD9G7B3</accession>
<dbReference type="EMBL" id="JAHBMH010000073">
    <property type="protein sequence ID" value="KAK1933160.1"/>
    <property type="molecule type" value="Genomic_DNA"/>
</dbReference>
<proteinExistence type="predicted"/>
<dbReference type="Proteomes" id="UP001195914">
    <property type="component" value="Unassembled WGS sequence"/>
</dbReference>
<reference evidence="1" key="2">
    <citation type="submission" date="2021-05" db="EMBL/GenBank/DDBJ databases">
        <authorList>
            <person name="Pain A."/>
        </authorList>
    </citation>
    <scope>NUCLEOTIDE SEQUENCE</scope>
    <source>
        <strain evidence="1">1802A</strain>
    </source>
</reference>
<dbReference type="AlphaFoldDB" id="A0AAD9G7B3"/>
<name>A0AAD9G7B3_BABDI</name>
<protein>
    <submittedName>
        <fullName evidence="1">Uncharacterized protein</fullName>
    </submittedName>
</protein>
<evidence type="ECO:0000313" key="1">
    <source>
        <dbReference type="EMBL" id="KAK1933160.1"/>
    </source>
</evidence>
<keyword evidence="2" id="KW-1185">Reference proteome</keyword>
<sequence length="190" mass="21738">MAPCSIITAFRRSVRYRLGRIYNSFHYSQSNNKYVMLFVFPSIIWYTRYRADTKLGYRLYISPTAGGPVDYEDKIDTSGIVNKAEDDSEESCSVVLNALNCVDDFIMRIWQKVRGTNPLIEGFKNGRKVYLQDHATVSDLKSLVYGPHALAYEDVLVGCKGRIMQNSDNLALSARAFCKRDPRIVLWRDA</sequence>
<evidence type="ECO:0000313" key="2">
    <source>
        <dbReference type="Proteomes" id="UP001195914"/>
    </source>
</evidence>